<protein>
    <submittedName>
        <fullName evidence="1">Uncharacterized protein</fullName>
    </submittedName>
</protein>
<comment type="caution">
    <text evidence="1">The sequence shown here is derived from an EMBL/GenBank/DDBJ whole genome shotgun (WGS) entry which is preliminary data.</text>
</comment>
<organism evidence="1">
    <name type="scientific">marine sediment metagenome</name>
    <dbReference type="NCBI Taxonomy" id="412755"/>
    <lineage>
        <taxon>unclassified sequences</taxon>
        <taxon>metagenomes</taxon>
        <taxon>ecological metagenomes</taxon>
    </lineage>
</organism>
<feature type="non-terminal residue" evidence="1">
    <location>
        <position position="173"/>
    </location>
</feature>
<dbReference type="InterPro" id="IPR011050">
    <property type="entry name" value="Pectin_lyase_fold/virulence"/>
</dbReference>
<evidence type="ECO:0000313" key="1">
    <source>
        <dbReference type="EMBL" id="GAI34539.1"/>
    </source>
</evidence>
<dbReference type="InterPro" id="IPR012334">
    <property type="entry name" value="Pectin_lyas_fold"/>
</dbReference>
<sequence length="173" mass="18527">MTTVSDMLFQLGGLPVMAGVPFCKDSKYYFVDARNGSDGNDGLSPDSPLATIIAAEAKMVANRHDTLFIIGTGSAIAMTAALTWDKNYTHMIGITAPTHVAQRARITHEDATYTGLSPLFNVTATGCIFKNFYCFQGCDDNTSLINWQVSGGRCYFENVHFAGGGHATLAVDG</sequence>
<proteinExistence type="predicted"/>
<dbReference type="Gene3D" id="2.160.20.10">
    <property type="entry name" value="Single-stranded right-handed beta-helix, Pectin lyase-like"/>
    <property type="match status" value="1"/>
</dbReference>
<dbReference type="EMBL" id="BARV01024556">
    <property type="protein sequence ID" value="GAI34539.1"/>
    <property type="molecule type" value="Genomic_DNA"/>
</dbReference>
<dbReference type="SUPFAM" id="SSF51126">
    <property type="entry name" value="Pectin lyase-like"/>
    <property type="match status" value="1"/>
</dbReference>
<gene>
    <name evidence="1" type="ORF">S06H3_40059</name>
</gene>
<reference evidence="1" key="1">
    <citation type="journal article" date="2014" name="Front. Microbiol.">
        <title>High frequency of phylogenetically diverse reductive dehalogenase-homologous genes in deep subseafloor sedimentary metagenomes.</title>
        <authorList>
            <person name="Kawai M."/>
            <person name="Futagami T."/>
            <person name="Toyoda A."/>
            <person name="Takaki Y."/>
            <person name="Nishi S."/>
            <person name="Hori S."/>
            <person name="Arai W."/>
            <person name="Tsubouchi T."/>
            <person name="Morono Y."/>
            <person name="Uchiyama I."/>
            <person name="Ito T."/>
            <person name="Fujiyama A."/>
            <person name="Inagaki F."/>
            <person name="Takami H."/>
        </authorList>
    </citation>
    <scope>NUCLEOTIDE SEQUENCE</scope>
    <source>
        <strain evidence="1">Expedition CK06-06</strain>
    </source>
</reference>
<accession>X1PUK2</accession>
<dbReference type="AlphaFoldDB" id="X1PUK2"/>
<name>X1PUK2_9ZZZZ</name>